<name>A0ABQ9F5Q0_TEGGR</name>
<gene>
    <name evidence="2" type="ORF">KUTeg_010886</name>
</gene>
<feature type="domain" description="BTB" evidence="1">
    <location>
        <begin position="21"/>
        <end position="80"/>
    </location>
</feature>
<dbReference type="Proteomes" id="UP001217089">
    <property type="component" value="Unassembled WGS sequence"/>
</dbReference>
<dbReference type="PANTHER" id="PTHR22744">
    <property type="entry name" value="HELIX LOOP HELIX PROTEIN 21-RELATED"/>
    <property type="match status" value="1"/>
</dbReference>
<evidence type="ECO:0000313" key="3">
    <source>
        <dbReference type="Proteomes" id="UP001217089"/>
    </source>
</evidence>
<dbReference type="PANTHER" id="PTHR22744:SF17">
    <property type="entry name" value="BTB DOMAIN-CONTAINING PROTEIN"/>
    <property type="match status" value="1"/>
</dbReference>
<protein>
    <recommendedName>
        <fullName evidence="1">BTB domain-containing protein</fullName>
    </recommendedName>
</protein>
<dbReference type="SMART" id="SM00225">
    <property type="entry name" value="BTB"/>
    <property type="match status" value="1"/>
</dbReference>
<keyword evidence="3" id="KW-1185">Reference proteome</keyword>
<dbReference type="EMBL" id="JARBDR010000496">
    <property type="protein sequence ID" value="KAJ8311531.1"/>
    <property type="molecule type" value="Genomic_DNA"/>
</dbReference>
<dbReference type="InterPro" id="IPR000210">
    <property type="entry name" value="BTB/POZ_dom"/>
</dbReference>
<dbReference type="Pfam" id="PF00651">
    <property type="entry name" value="BTB"/>
    <property type="match status" value="1"/>
</dbReference>
<evidence type="ECO:0000259" key="1">
    <source>
        <dbReference type="PROSITE" id="PS50097"/>
    </source>
</evidence>
<organism evidence="2 3">
    <name type="scientific">Tegillarca granosa</name>
    <name type="common">Malaysian cockle</name>
    <name type="synonym">Anadara granosa</name>
    <dbReference type="NCBI Taxonomy" id="220873"/>
    <lineage>
        <taxon>Eukaryota</taxon>
        <taxon>Metazoa</taxon>
        <taxon>Spiralia</taxon>
        <taxon>Lophotrochozoa</taxon>
        <taxon>Mollusca</taxon>
        <taxon>Bivalvia</taxon>
        <taxon>Autobranchia</taxon>
        <taxon>Pteriomorphia</taxon>
        <taxon>Arcoida</taxon>
        <taxon>Arcoidea</taxon>
        <taxon>Arcidae</taxon>
        <taxon>Tegillarca</taxon>
    </lineage>
</organism>
<accession>A0ABQ9F5Q0</accession>
<dbReference type="InterPro" id="IPR011333">
    <property type="entry name" value="SKP1/BTB/POZ_sf"/>
</dbReference>
<dbReference type="CDD" id="cd18186">
    <property type="entry name" value="BTB_POZ_ZBTB_KLHL-like"/>
    <property type="match status" value="1"/>
</dbReference>
<proteinExistence type="predicted"/>
<sequence>MSDKDKDPQKTCLFLEESHLSDVALVVEGKKLFVNKATLAIASPVFNTMFYSDFKEKDAKEIPLPDKKYEDMVAFLKRIYPNSCCRKVDITTQVLPLLHEYDCKRQMLECEQFLTTTKDLKEKDFDPRKTSALFNAIKDVWSRRRDSVRAELYFKKIMLLKSKITDMIENEYFLI</sequence>
<dbReference type="Gene3D" id="3.30.710.10">
    <property type="entry name" value="Potassium Channel Kv1.1, Chain A"/>
    <property type="match status" value="1"/>
</dbReference>
<evidence type="ECO:0000313" key="2">
    <source>
        <dbReference type="EMBL" id="KAJ8311531.1"/>
    </source>
</evidence>
<dbReference type="SUPFAM" id="SSF54695">
    <property type="entry name" value="POZ domain"/>
    <property type="match status" value="1"/>
</dbReference>
<dbReference type="PROSITE" id="PS50097">
    <property type="entry name" value="BTB"/>
    <property type="match status" value="1"/>
</dbReference>
<reference evidence="2 3" key="1">
    <citation type="submission" date="2022-12" db="EMBL/GenBank/DDBJ databases">
        <title>Chromosome-level genome of Tegillarca granosa.</title>
        <authorList>
            <person name="Kim J."/>
        </authorList>
    </citation>
    <scope>NUCLEOTIDE SEQUENCE [LARGE SCALE GENOMIC DNA]</scope>
    <source>
        <strain evidence="2">Teg-2019</strain>
        <tissue evidence="2">Adductor muscle</tissue>
    </source>
</reference>
<comment type="caution">
    <text evidence="2">The sequence shown here is derived from an EMBL/GenBank/DDBJ whole genome shotgun (WGS) entry which is preliminary data.</text>
</comment>